<evidence type="ECO:0000313" key="3">
    <source>
        <dbReference type="EMBL" id="ORY44957.1"/>
    </source>
</evidence>
<evidence type="ECO:0000259" key="2">
    <source>
        <dbReference type="SMART" id="SM00148"/>
    </source>
</evidence>
<dbReference type="SMART" id="SM00148">
    <property type="entry name" value="PLCXc"/>
    <property type="match status" value="1"/>
</dbReference>
<dbReference type="GO" id="GO:0008081">
    <property type="term" value="F:phosphoric diester hydrolase activity"/>
    <property type="evidence" value="ECO:0007669"/>
    <property type="project" value="InterPro"/>
</dbReference>
<dbReference type="InterPro" id="IPR051057">
    <property type="entry name" value="PI-PLC_domain"/>
</dbReference>
<dbReference type="PANTHER" id="PTHR13593">
    <property type="match status" value="1"/>
</dbReference>
<dbReference type="Gene3D" id="3.20.20.190">
    <property type="entry name" value="Phosphatidylinositol (PI) phosphodiesterase"/>
    <property type="match status" value="1"/>
</dbReference>
<accession>A0A1Y2CDJ1</accession>
<dbReference type="Proteomes" id="UP000193920">
    <property type="component" value="Unassembled WGS sequence"/>
</dbReference>
<feature type="domain" description="Phosphatidylinositol-specific phospholipase C X" evidence="2">
    <location>
        <begin position="332"/>
        <end position="532"/>
    </location>
</feature>
<comment type="caution">
    <text evidence="3">The sequence shown here is derived from an EMBL/GenBank/DDBJ whole genome shotgun (WGS) entry which is preliminary data.</text>
</comment>
<sequence>MSIKHIIIYAYFYLSSFSLFIFSQNITVESDDIPYEYIYHFDEIKYDSSTSECSIDNVYVCKDKICVCISGYINKPFIEFPDKNGSIHNYILVPYTDINNNFIYNDDNSTNNETIYVSTNCKTDLQCFSNKCIANECTYNVDSNISRCDYVYVKPSVFSKQKHHHHCGRMLGEKCTKHVDCSFEQLIFTSIRNALSVTDKGKYFILDNLPKEAYLFSTDDCTKTYICKSRKQTYWFFGHEIYDCYYRTETVDGSFGPSSREDPNQCSYKGYITIDGPCYYTSNCGDITIGKLDSYSARVYDIDNNYNRELTAYGWCSFAYKDDDANWMTKISNETRINQINIPGTHDSGTYVMDEIYEVFSAFFRMIWEKTQNLDIYEQLFKGIRYLDVGLETNEEKEIYLTHEKFDCYNKKTGEKYYLSDVFDEVIDFLHIYSNETVIIHMKNDNANIHNEDKDIYIYEEEKTTSNNPEKIKIPTNEQDMGNYEYYKRIADLSINNDKKKYDKLYKDYFYNGTDIFPSLGEVRGKIILFTRNDFIYKENDKKMQVGLKVSVPEMGDCDKEKWLDKPSVSVPNDGMIKIKKDADKHEICYPRTTNHTFSISSTLMSDYKILVQDDYNLLKKEKWAVINDLLNNDIPIATEIRNDTDYYLDIYGKDNKFTTKFYNDGDVLTINFMNMQAVWKIGRTIKGFAEYINNNLLSNVLNKSLHIHNKWMVMDFPSTEIIRKVRDSTD</sequence>
<dbReference type="PANTHER" id="PTHR13593:SF113">
    <property type="entry name" value="SI:DKEY-266F7.9"/>
    <property type="match status" value="1"/>
</dbReference>
<dbReference type="Pfam" id="PF26146">
    <property type="entry name" value="PI-PLC_X"/>
    <property type="match status" value="1"/>
</dbReference>
<feature type="transmembrane region" description="Helical" evidence="1">
    <location>
        <begin position="7"/>
        <end position="26"/>
    </location>
</feature>
<organism evidence="3 4">
    <name type="scientific">Neocallimastix californiae</name>
    <dbReference type="NCBI Taxonomy" id="1754190"/>
    <lineage>
        <taxon>Eukaryota</taxon>
        <taxon>Fungi</taxon>
        <taxon>Fungi incertae sedis</taxon>
        <taxon>Chytridiomycota</taxon>
        <taxon>Chytridiomycota incertae sedis</taxon>
        <taxon>Neocallimastigomycetes</taxon>
        <taxon>Neocallimastigales</taxon>
        <taxon>Neocallimastigaceae</taxon>
        <taxon>Neocallimastix</taxon>
    </lineage>
</organism>
<protein>
    <submittedName>
        <fullName evidence="3">PLC-like phosphodiesterase</fullName>
    </submittedName>
</protein>
<dbReference type="InterPro" id="IPR017946">
    <property type="entry name" value="PLC-like_Pdiesterase_TIM-brl"/>
</dbReference>
<proteinExistence type="predicted"/>
<evidence type="ECO:0000256" key="1">
    <source>
        <dbReference type="SAM" id="Phobius"/>
    </source>
</evidence>
<dbReference type="STRING" id="1754190.A0A1Y2CDJ1"/>
<name>A0A1Y2CDJ1_9FUNG</name>
<keyword evidence="4" id="KW-1185">Reference proteome</keyword>
<dbReference type="PROSITE" id="PS50007">
    <property type="entry name" value="PIPLC_X_DOMAIN"/>
    <property type="match status" value="1"/>
</dbReference>
<dbReference type="AlphaFoldDB" id="A0A1Y2CDJ1"/>
<dbReference type="InterPro" id="IPR000909">
    <property type="entry name" value="PLipase_C_PInositol-sp_X_dom"/>
</dbReference>
<dbReference type="GO" id="GO:0006629">
    <property type="term" value="P:lipid metabolic process"/>
    <property type="evidence" value="ECO:0007669"/>
    <property type="project" value="InterPro"/>
</dbReference>
<reference evidence="3 4" key="1">
    <citation type="submission" date="2016-08" db="EMBL/GenBank/DDBJ databases">
        <title>A Parts List for Fungal Cellulosomes Revealed by Comparative Genomics.</title>
        <authorList>
            <consortium name="DOE Joint Genome Institute"/>
            <person name="Haitjema C.H."/>
            <person name="Gilmore S.P."/>
            <person name="Henske J.K."/>
            <person name="Solomon K.V."/>
            <person name="De Groot R."/>
            <person name="Kuo A."/>
            <person name="Mondo S.J."/>
            <person name="Salamov A.A."/>
            <person name="Labutti K."/>
            <person name="Zhao Z."/>
            <person name="Chiniquy J."/>
            <person name="Barry K."/>
            <person name="Brewer H.M."/>
            <person name="Purvine S.O."/>
            <person name="Wright A.T."/>
            <person name="Boxma B."/>
            <person name="Van Alen T."/>
            <person name="Hackstein J.H."/>
            <person name="Baker S.E."/>
            <person name="Grigoriev I.V."/>
            <person name="O'Malley M.A."/>
        </authorList>
    </citation>
    <scope>NUCLEOTIDE SEQUENCE [LARGE SCALE GENOMIC DNA]</scope>
    <source>
        <strain evidence="3 4">G1</strain>
    </source>
</reference>
<keyword evidence="1" id="KW-0472">Membrane</keyword>
<gene>
    <name evidence="3" type="ORF">LY90DRAFT_509516</name>
</gene>
<keyword evidence="1" id="KW-1133">Transmembrane helix</keyword>
<dbReference type="SUPFAM" id="SSF51695">
    <property type="entry name" value="PLC-like phosphodiesterases"/>
    <property type="match status" value="1"/>
</dbReference>
<dbReference type="EMBL" id="MCOG01000112">
    <property type="protein sequence ID" value="ORY44957.1"/>
    <property type="molecule type" value="Genomic_DNA"/>
</dbReference>
<keyword evidence="1" id="KW-0812">Transmembrane</keyword>
<dbReference type="OrthoDB" id="2158103at2759"/>
<evidence type="ECO:0000313" key="4">
    <source>
        <dbReference type="Proteomes" id="UP000193920"/>
    </source>
</evidence>